<dbReference type="Pfam" id="PF17921">
    <property type="entry name" value="Integrase_H2C2"/>
    <property type="match status" value="1"/>
</dbReference>
<name>A0A6J1Q6A6_9HYME</name>
<dbReference type="Gene3D" id="3.30.420.10">
    <property type="entry name" value="Ribonuclease H-like superfamily/Ribonuclease H"/>
    <property type="match status" value="1"/>
</dbReference>
<dbReference type="RefSeq" id="XP_024876435.1">
    <property type="nucleotide sequence ID" value="XM_025020667.1"/>
</dbReference>
<keyword evidence="2" id="KW-1185">Reference proteome</keyword>
<dbReference type="PROSITE" id="PS50994">
    <property type="entry name" value="INTEGRASE"/>
    <property type="match status" value="1"/>
</dbReference>
<evidence type="ECO:0000259" key="1">
    <source>
        <dbReference type="PROSITE" id="PS50994"/>
    </source>
</evidence>
<organism evidence="2 3">
    <name type="scientific">Temnothorax curvispinosus</name>
    <dbReference type="NCBI Taxonomy" id="300111"/>
    <lineage>
        <taxon>Eukaryota</taxon>
        <taxon>Metazoa</taxon>
        <taxon>Ecdysozoa</taxon>
        <taxon>Arthropoda</taxon>
        <taxon>Hexapoda</taxon>
        <taxon>Insecta</taxon>
        <taxon>Pterygota</taxon>
        <taxon>Neoptera</taxon>
        <taxon>Endopterygota</taxon>
        <taxon>Hymenoptera</taxon>
        <taxon>Apocrita</taxon>
        <taxon>Aculeata</taxon>
        <taxon>Formicoidea</taxon>
        <taxon>Formicidae</taxon>
        <taxon>Myrmicinae</taxon>
        <taxon>Temnothorax</taxon>
    </lineage>
</organism>
<protein>
    <submittedName>
        <fullName evidence="3">Uncharacterized protein LOC112457528</fullName>
    </submittedName>
</protein>
<evidence type="ECO:0000313" key="2">
    <source>
        <dbReference type="Proteomes" id="UP000504618"/>
    </source>
</evidence>
<feature type="domain" description="Integrase catalytic" evidence="1">
    <location>
        <begin position="300"/>
        <end position="442"/>
    </location>
</feature>
<dbReference type="Proteomes" id="UP000504618">
    <property type="component" value="Unplaced"/>
</dbReference>
<dbReference type="GeneID" id="112457528"/>
<evidence type="ECO:0000313" key="3">
    <source>
        <dbReference type="RefSeq" id="XP_024876435.1"/>
    </source>
</evidence>
<dbReference type="SUPFAM" id="SSF53098">
    <property type="entry name" value="Ribonuclease H-like"/>
    <property type="match status" value="1"/>
</dbReference>
<dbReference type="OrthoDB" id="7552954at2759"/>
<proteinExistence type="predicted"/>
<dbReference type="InterPro" id="IPR012337">
    <property type="entry name" value="RNaseH-like_sf"/>
</dbReference>
<dbReference type="PANTHER" id="PTHR47331">
    <property type="entry name" value="PHD-TYPE DOMAIN-CONTAINING PROTEIN"/>
    <property type="match status" value="1"/>
</dbReference>
<dbReference type="GO" id="GO:0015074">
    <property type="term" value="P:DNA integration"/>
    <property type="evidence" value="ECO:0007669"/>
    <property type="project" value="InterPro"/>
</dbReference>
<accession>A0A6J1Q6A6</accession>
<gene>
    <name evidence="3" type="primary">LOC112457528</name>
</gene>
<dbReference type="GO" id="GO:0003676">
    <property type="term" value="F:nucleic acid binding"/>
    <property type="evidence" value="ECO:0007669"/>
    <property type="project" value="InterPro"/>
</dbReference>
<reference evidence="3" key="1">
    <citation type="submission" date="2025-08" db="UniProtKB">
        <authorList>
            <consortium name="RefSeq"/>
        </authorList>
    </citation>
    <scope>IDENTIFICATION</scope>
    <source>
        <tissue evidence="3">Whole body</tissue>
    </source>
</reference>
<dbReference type="Gene3D" id="1.10.340.70">
    <property type="match status" value="1"/>
</dbReference>
<sequence length="442" mass="50320">MDIQRFYWLDASIVLNWISSQSRRWSVFVSNRVGEIQRLTEISDWHHVTSANNPADILSRGLNPYELANSSMWWHGPSFLQLNNDWPSSSFVHLENDLPEQRKVVTNAATVDECLVTKLLSERSSLNKICRIIAYCLRFCRAYCPSTPTKIITSSEIALALRLMCKFVQKQAFSSEYKALNQGKSISTSSGLLSLSPYMDETGVMRVGGRLKNSNLPIDACHPILLPRSHDLTRHVIEYEHVRNMHTGAQATMAAIRQRFWPLALRSTVRRVIQKCVTCFKSKPLQSQAMMGSLPASRVTVSRPFSRTGIDYAGPVTLREGKRRNARNHKAYIAIFVCFATKAVHIELVSDLTLDAFLAAFKRFISRRGKPSHMYSDNKTTFVGAQKQLKELYDFYLKQTNMSQIEQFCSEQKISWNFIPPNAPHFGGLWEAAVKSAKFHMT</sequence>
<dbReference type="InterPro" id="IPR001584">
    <property type="entry name" value="Integrase_cat-core"/>
</dbReference>
<dbReference type="InterPro" id="IPR041588">
    <property type="entry name" value="Integrase_H2C2"/>
</dbReference>
<dbReference type="InterPro" id="IPR036397">
    <property type="entry name" value="RNaseH_sf"/>
</dbReference>
<dbReference type="AlphaFoldDB" id="A0A6J1Q6A6"/>